<feature type="non-terminal residue" evidence="1">
    <location>
        <position position="1"/>
    </location>
</feature>
<protein>
    <submittedName>
        <fullName evidence="1">Sulfate transporter</fullName>
    </submittedName>
</protein>
<evidence type="ECO:0000313" key="1">
    <source>
        <dbReference type="EMBL" id="RML91960.1"/>
    </source>
</evidence>
<proteinExistence type="predicted"/>
<name>A0A3M2ZV18_PSEYM</name>
<comment type="caution">
    <text evidence="1">The sequence shown here is derived from an EMBL/GenBank/DDBJ whole genome shotgun (WGS) entry which is preliminary data.</text>
</comment>
<dbReference type="Proteomes" id="UP000282378">
    <property type="component" value="Unassembled WGS sequence"/>
</dbReference>
<organism evidence="1 2">
    <name type="scientific">Pseudomonas syringae pv. maculicola</name>
    <dbReference type="NCBI Taxonomy" id="59511"/>
    <lineage>
        <taxon>Bacteria</taxon>
        <taxon>Pseudomonadati</taxon>
        <taxon>Pseudomonadota</taxon>
        <taxon>Gammaproteobacteria</taxon>
        <taxon>Pseudomonadales</taxon>
        <taxon>Pseudomonadaceae</taxon>
        <taxon>Pseudomonas</taxon>
    </lineage>
</organism>
<accession>A0A3M2ZV18</accession>
<gene>
    <name evidence="1" type="ORF">APX70_02314</name>
</gene>
<evidence type="ECO:0000313" key="2">
    <source>
        <dbReference type="Proteomes" id="UP000282378"/>
    </source>
</evidence>
<dbReference type="InterPro" id="IPR036513">
    <property type="entry name" value="STAS_dom_sf"/>
</dbReference>
<dbReference type="Gene3D" id="3.30.750.24">
    <property type="entry name" value="STAS domain"/>
    <property type="match status" value="1"/>
</dbReference>
<reference evidence="1 2" key="1">
    <citation type="submission" date="2018-08" db="EMBL/GenBank/DDBJ databases">
        <title>Recombination of ecologically and evolutionarily significant loci maintains genetic cohesion in the Pseudomonas syringae species complex.</title>
        <authorList>
            <person name="Dillon M."/>
            <person name="Thakur S."/>
            <person name="Almeida R.N.D."/>
            <person name="Weir B.S."/>
            <person name="Guttman D.S."/>
        </authorList>
    </citation>
    <scope>NUCLEOTIDE SEQUENCE [LARGE SCALE GENOMIC DNA]</scope>
    <source>
        <strain evidence="1 2">88_10</strain>
    </source>
</reference>
<sequence>DKVVLKLRRESIHVDVIGMNQATLTLVDRFGVHDKSNGIDTFMGH</sequence>
<dbReference type="EMBL" id="RBNL01001234">
    <property type="protein sequence ID" value="RML91960.1"/>
    <property type="molecule type" value="Genomic_DNA"/>
</dbReference>
<dbReference type="AlphaFoldDB" id="A0A3M2ZV18"/>